<dbReference type="PANTHER" id="PTHR11070:SF2">
    <property type="entry name" value="ATP-DEPENDENT DNA HELICASE SRS2"/>
    <property type="match status" value="1"/>
</dbReference>
<dbReference type="InterPro" id="IPR014017">
    <property type="entry name" value="DNA_helicase_UvrD-like_C"/>
</dbReference>
<dbReference type="GO" id="GO:0016787">
    <property type="term" value="F:hydrolase activity"/>
    <property type="evidence" value="ECO:0007669"/>
    <property type="project" value="UniProtKB-KW"/>
</dbReference>
<feature type="domain" description="UvrD-like helicase C-terminal" evidence="9">
    <location>
        <begin position="55"/>
        <end position="299"/>
    </location>
</feature>
<dbReference type="Gene3D" id="1.10.486.10">
    <property type="entry name" value="PCRA, domain 4"/>
    <property type="match status" value="1"/>
</dbReference>
<evidence type="ECO:0000313" key="10">
    <source>
        <dbReference type="EMBL" id="KAK5293338.1"/>
    </source>
</evidence>
<evidence type="ECO:0000256" key="8">
    <source>
        <dbReference type="ARBA" id="ARBA00048988"/>
    </source>
</evidence>
<keyword evidence="11" id="KW-1185">Reference proteome</keyword>
<evidence type="ECO:0000313" key="11">
    <source>
        <dbReference type="Proteomes" id="UP001357485"/>
    </source>
</evidence>
<comment type="catalytic activity">
    <reaction evidence="8">
        <text>ATP + H2O = ADP + phosphate + H(+)</text>
        <dbReference type="Rhea" id="RHEA:13065"/>
        <dbReference type="ChEBI" id="CHEBI:15377"/>
        <dbReference type="ChEBI" id="CHEBI:15378"/>
        <dbReference type="ChEBI" id="CHEBI:30616"/>
        <dbReference type="ChEBI" id="CHEBI:43474"/>
        <dbReference type="ChEBI" id="CHEBI:456216"/>
        <dbReference type="EC" id="5.6.2.4"/>
    </reaction>
</comment>
<evidence type="ECO:0000256" key="1">
    <source>
        <dbReference type="ARBA" id="ARBA00022741"/>
    </source>
</evidence>
<evidence type="ECO:0000259" key="9">
    <source>
        <dbReference type="PROSITE" id="PS51217"/>
    </source>
</evidence>
<dbReference type="PROSITE" id="PS51217">
    <property type="entry name" value="UVRD_HELICASE_CTER"/>
    <property type="match status" value="1"/>
</dbReference>
<dbReference type="Pfam" id="PF13361">
    <property type="entry name" value="UvrD_C"/>
    <property type="match status" value="1"/>
</dbReference>
<dbReference type="GO" id="GO:0003678">
    <property type="term" value="F:DNA helicase activity"/>
    <property type="evidence" value="ECO:0007669"/>
    <property type="project" value="UniProtKB-EC"/>
</dbReference>
<keyword evidence="5" id="KW-0413">Isomerase</keyword>
<dbReference type="Proteomes" id="UP001357485">
    <property type="component" value="Unassembled WGS sequence"/>
</dbReference>
<dbReference type="EMBL" id="JAVRRA010000087">
    <property type="protein sequence ID" value="KAK5293338.1"/>
    <property type="molecule type" value="Genomic_DNA"/>
</dbReference>
<evidence type="ECO:0000256" key="5">
    <source>
        <dbReference type="ARBA" id="ARBA00023235"/>
    </source>
</evidence>
<evidence type="ECO:0000256" key="7">
    <source>
        <dbReference type="ARBA" id="ARBA00034808"/>
    </source>
</evidence>
<sequence length="299" mass="33941">MCLIAQRRHTITIVGDPDQSIYGFRSAEIKNLARMQEKYPGTLVIVLEENYRSSAAILLTAMEIIEQDESRPAKKLLPTHCAGERPVLRKLPSAAIEAEWLVGEIKRSQRLTGNLFTFSDFAILLRSASLSRHLESALGKAGIPYRMVGGHRFFDRMEVKIILDYLRVINQPEHNDALVRIINVPSRKIGEGTIRALLEEAEQKNVSLWNLILNTAQGNDRPTTKLSPQACKGLESFVNLVFTSRMKLLNAEETPLSLIDLVSHILRKLSFREFLWKAYTEDFDTRWANVEELIAQAND</sequence>
<dbReference type="Pfam" id="PF00580">
    <property type="entry name" value="UvrD-helicase"/>
    <property type="match status" value="1"/>
</dbReference>
<dbReference type="SUPFAM" id="SSF52540">
    <property type="entry name" value="P-loop containing nucleoside triphosphate hydrolases"/>
    <property type="match status" value="1"/>
</dbReference>
<dbReference type="EC" id="5.6.2.4" evidence="7"/>
<evidence type="ECO:0000256" key="4">
    <source>
        <dbReference type="ARBA" id="ARBA00022840"/>
    </source>
</evidence>
<keyword evidence="2 10" id="KW-0378">Hydrolase</keyword>
<dbReference type="InterPro" id="IPR014016">
    <property type="entry name" value="UvrD-like_ATP-bd"/>
</dbReference>
<feature type="non-terminal residue" evidence="10">
    <location>
        <position position="299"/>
    </location>
</feature>
<evidence type="ECO:0000256" key="3">
    <source>
        <dbReference type="ARBA" id="ARBA00022806"/>
    </source>
</evidence>
<accession>A0ABR0MA29</accession>
<keyword evidence="1" id="KW-0547">Nucleotide-binding</keyword>
<name>A0ABR0MA29_9PEZI</name>
<evidence type="ECO:0000256" key="2">
    <source>
        <dbReference type="ARBA" id="ARBA00022801"/>
    </source>
</evidence>
<comment type="catalytic activity">
    <reaction evidence="6">
        <text>Couples ATP hydrolysis with the unwinding of duplex DNA by translocating in the 3'-5' direction.</text>
        <dbReference type="EC" id="5.6.2.4"/>
    </reaction>
</comment>
<evidence type="ECO:0000256" key="6">
    <source>
        <dbReference type="ARBA" id="ARBA00034617"/>
    </source>
</evidence>
<dbReference type="InterPro" id="IPR027417">
    <property type="entry name" value="P-loop_NTPase"/>
</dbReference>
<reference evidence="10 11" key="1">
    <citation type="submission" date="2023-08" db="EMBL/GenBank/DDBJ databases">
        <title>Black Yeasts Isolated from many extreme environments.</title>
        <authorList>
            <person name="Coleine C."/>
            <person name="Stajich J.E."/>
            <person name="Selbmann L."/>
        </authorList>
    </citation>
    <scope>NUCLEOTIDE SEQUENCE [LARGE SCALE GENOMIC DNA]</scope>
    <source>
        <strain evidence="10 11">CCFEE 536</strain>
    </source>
</reference>
<dbReference type="InterPro" id="IPR000212">
    <property type="entry name" value="DNA_helicase_UvrD/REP"/>
</dbReference>
<comment type="caution">
    <text evidence="10">The sequence shown here is derived from an EMBL/GenBank/DDBJ whole genome shotgun (WGS) entry which is preliminary data.</text>
</comment>
<organism evidence="10 11">
    <name type="scientific">Cryomyces antarcticus</name>
    <dbReference type="NCBI Taxonomy" id="329879"/>
    <lineage>
        <taxon>Eukaryota</taxon>
        <taxon>Fungi</taxon>
        <taxon>Dikarya</taxon>
        <taxon>Ascomycota</taxon>
        <taxon>Pezizomycotina</taxon>
        <taxon>Dothideomycetes</taxon>
        <taxon>Dothideomycetes incertae sedis</taxon>
        <taxon>Cryomyces</taxon>
    </lineage>
</organism>
<keyword evidence="4" id="KW-0067">ATP-binding</keyword>
<dbReference type="PANTHER" id="PTHR11070">
    <property type="entry name" value="UVRD / RECB / PCRA DNA HELICASE FAMILY MEMBER"/>
    <property type="match status" value="1"/>
</dbReference>
<gene>
    <name evidence="10" type="primary">srs2</name>
    <name evidence="10" type="ORF">LTR16_001548</name>
</gene>
<keyword evidence="3 10" id="KW-0347">Helicase</keyword>
<protein>
    <recommendedName>
        <fullName evidence="7">DNA 3'-5' helicase</fullName>
        <ecNumber evidence="7">5.6.2.4</ecNumber>
    </recommendedName>
</protein>
<proteinExistence type="predicted"/>
<dbReference type="Gene3D" id="3.40.50.300">
    <property type="entry name" value="P-loop containing nucleotide triphosphate hydrolases"/>
    <property type="match status" value="2"/>
</dbReference>